<dbReference type="Proteomes" id="UP000800036">
    <property type="component" value="Unassembled WGS sequence"/>
</dbReference>
<sequence length="312" mass="36116">MPISRRKTFKYKENRVVKPPKTSRTEMSAIRRAFVMGAVIGMRGDYASQQDLANTIGRTQQGISKLVKRIEQKAADLSVALWDEILYENSLGRGRPALLTQEQKDQIIAIVTSTQENREKESWQAIAHGHFSHIIPSMSITTFENVMYEAGYARRRPGWKPKEVVFTDETPARIGEERGMQRTWCKEQERWDEGVKHDRNRKDCALQFYGSFRYNYKGPCHVYHQETEQEKEAAEVQLKEENINNQSQDNKLQIYARQSLSQMSESDMGTGTVKEHSRRSPHGSIHSRSRGSSVYCYRMVLQLINHASRRTI</sequence>
<feature type="region of interest" description="Disordered" evidence="2">
    <location>
        <begin position="263"/>
        <end position="289"/>
    </location>
</feature>
<feature type="compositionally biased region" description="Basic residues" evidence="2">
    <location>
        <begin position="276"/>
        <end position="289"/>
    </location>
</feature>
<dbReference type="OrthoDB" id="3792558at2759"/>
<evidence type="ECO:0000256" key="2">
    <source>
        <dbReference type="SAM" id="MobiDB-lite"/>
    </source>
</evidence>
<gene>
    <name evidence="3" type="ORF">BU23DRAFT_591533</name>
</gene>
<dbReference type="AlphaFoldDB" id="A0A6A5UWD2"/>
<feature type="coiled-coil region" evidence="1">
    <location>
        <begin position="224"/>
        <end position="251"/>
    </location>
</feature>
<reference evidence="3" key="1">
    <citation type="journal article" date="2020" name="Stud. Mycol.">
        <title>101 Dothideomycetes genomes: a test case for predicting lifestyles and emergence of pathogens.</title>
        <authorList>
            <person name="Haridas S."/>
            <person name="Albert R."/>
            <person name="Binder M."/>
            <person name="Bloem J."/>
            <person name="Labutti K."/>
            <person name="Salamov A."/>
            <person name="Andreopoulos B."/>
            <person name="Baker S."/>
            <person name="Barry K."/>
            <person name="Bills G."/>
            <person name="Bluhm B."/>
            <person name="Cannon C."/>
            <person name="Castanera R."/>
            <person name="Culley D."/>
            <person name="Daum C."/>
            <person name="Ezra D."/>
            <person name="Gonzalez J."/>
            <person name="Henrissat B."/>
            <person name="Kuo A."/>
            <person name="Liang C."/>
            <person name="Lipzen A."/>
            <person name="Lutzoni F."/>
            <person name="Magnuson J."/>
            <person name="Mondo S."/>
            <person name="Nolan M."/>
            <person name="Ohm R."/>
            <person name="Pangilinan J."/>
            <person name="Park H.-J."/>
            <person name="Ramirez L."/>
            <person name="Alfaro M."/>
            <person name="Sun H."/>
            <person name="Tritt A."/>
            <person name="Yoshinaga Y."/>
            <person name="Zwiers L.-H."/>
            <person name="Turgeon B."/>
            <person name="Goodwin S."/>
            <person name="Spatafora J."/>
            <person name="Crous P."/>
            <person name="Grigoriev I."/>
        </authorList>
    </citation>
    <scope>NUCLEOTIDE SEQUENCE</scope>
    <source>
        <strain evidence="3">CBS 107.79</strain>
    </source>
</reference>
<keyword evidence="4" id="KW-1185">Reference proteome</keyword>
<name>A0A6A5UWD2_9PLEO</name>
<organism evidence="3 4">
    <name type="scientific">Bimuria novae-zelandiae CBS 107.79</name>
    <dbReference type="NCBI Taxonomy" id="1447943"/>
    <lineage>
        <taxon>Eukaryota</taxon>
        <taxon>Fungi</taxon>
        <taxon>Dikarya</taxon>
        <taxon>Ascomycota</taxon>
        <taxon>Pezizomycotina</taxon>
        <taxon>Dothideomycetes</taxon>
        <taxon>Pleosporomycetidae</taxon>
        <taxon>Pleosporales</taxon>
        <taxon>Massarineae</taxon>
        <taxon>Didymosphaeriaceae</taxon>
        <taxon>Bimuria</taxon>
    </lineage>
</organism>
<proteinExistence type="predicted"/>
<evidence type="ECO:0000256" key="1">
    <source>
        <dbReference type="SAM" id="Coils"/>
    </source>
</evidence>
<keyword evidence="1" id="KW-0175">Coiled coil</keyword>
<accession>A0A6A5UWD2</accession>
<protein>
    <recommendedName>
        <fullName evidence="5">Transposase Tc1-like domain-containing protein</fullName>
    </recommendedName>
</protein>
<evidence type="ECO:0000313" key="3">
    <source>
        <dbReference type="EMBL" id="KAF1969493.1"/>
    </source>
</evidence>
<evidence type="ECO:0000313" key="4">
    <source>
        <dbReference type="Proteomes" id="UP000800036"/>
    </source>
</evidence>
<evidence type="ECO:0008006" key="5">
    <source>
        <dbReference type="Google" id="ProtNLM"/>
    </source>
</evidence>
<dbReference type="EMBL" id="ML976708">
    <property type="protein sequence ID" value="KAF1969493.1"/>
    <property type="molecule type" value="Genomic_DNA"/>
</dbReference>